<dbReference type="CDD" id="cd06422">
    <property type="entry name" value="NTP_transferase_like_1"/>
    <property type="match status" value="1"/>
</dbReference>
<dbReference type="InterPro" id="IPR005835">
    <property type="entry name" value="NTP_transferase_dom"/>
</dbReference>
<dbReference type="AlphaFoldDB" id="A0A1I1GTN8"/>
<dbReference type="OrthoDB" id="9788272at2"/>
<organism evidence="4 5">
    <name type="scientific">Marinospirillum celere</name>
    <dbReference type="NCBI Taxonomy" id="1122252"/>
    <lineage>
        <taxon>Bacteria</taxon>
        <taxon>Pseudomonadati</taxon>
        <taxon>Pseudomonadota</taxon>
        <taxon>Gammaproteobacteria</taxon>
        <taxon>Oceanospirillales</taxon>
        <taxon>Oceanospirillaceae</taxon>
        <taxon>Marinospirillum</taxon>
    </lineage>
</organism>
<dbReference type="EMBL" id="FOLH01000003">
    <property type="protein sequence ID" value="SFC14855.1"/>
    <property type="molecule type" value="Genomic_DNA"/>
</dbReference>
<dbReference type="SUPFAM" id="SSF53448">
    <property type="entry name" value="Nucleotide-diphospho-sugar transferases"/>
    <property type="match status" value="1"/>
</dbReference>
<keyword evidence="1 4" id="KW-0808">Transferase</keyword>
<dbReference type="Gene3D" id="3.90.550.10">
    <property type="entry name" value="Spore Coat Polysaccharide Biosynthesis Protein SpsA, Chain A"/>
    <property type="match status" value="1"/>
</dbReference>
<protein>
    <submittedName>
        <fullName evidence="4">Nucleotidyl transferase</fullName>
    </submittedName>
</protein>
<dbReference type="GO" id="GO:0016779">
    <property type="term" value="F:nucleotidyltransferase activity"/>
    <property type="evidence" value="ECO:0007669"/>
    <property type="project" value="UniProtKB-KW"/>
</dbReference>
<evidence type="ECO:0000313" key="4">
    <source>
        <dbReference type="EMBL" id="SFC14855.1"/>
    </source>
</evidence>
<dbReference type="PANTHER" id="PTHR43584:SF8">
    <property type="entry name" value="N-ACETYLMURAMATE ALPHA-1-PHOSPHATE URIDYLYLTRANSFERASE"/>
    <property type="match status" value="1"/>
</dbReference>
<name>A0A1I1GTN8_9GAMM</name>
<gene>
    <name evidence="4" type="ORF">SAMN05660443_1621</name>
</gene>
<dbReference type="InterPro" id="IPR050065">
    <property type="entry name" value="GlmU-like"/>
</dbReference>
<dbReference type="Pfam" id="PF00483">
    <property type="entry name" value="NTP_transferase"/>
    <property type="match status" value="1"/>
</dbReference>
<proteinExistence type="predicted"/>
<keyword evidence="5" id="KW-1185">Reference proteome</keyword>
<evidence type="ECO:0000256" key="2">
    <source>
        <dbReference type="ARBA" id="ARBA00022695"/>
    </source>
</evidence>
<accession>A0A1I1GTN8</accession>
<sequence length="235" mass="25823">MITQAMIFAAGEGKRMRPLTLKTPKPLLKVAGKPLIVWHLEKLAAKKIKTVVINTSHLGEQLPLALGQGERWQLDIQYSAEATPLETGGGLLQALNLLKPEPLLLINGDIWCSHLPELDLPENKLARLFLVPNPEHHPKGDFYFNPSTQTLSNQPGADATAMTFSGISLLDPRCLTKEHLTSAYEQLPEKGQAFPLAPLLRSLVDQQLADGQAYNGDWVDVGTPLRLDQLNGYLA</sequence>
<keyword evidence="2" id="KW-0548">Nucleotidyltransferase</keyword>
<reference evidence="4 5" key="1">
    <citation type="submission" date="2016-10" db="EMBL/GenBank/DDBJ databases">
        <authorList>
            <person name="de Groot N.N."/>
        </authorList>
    </citation>
    <scope>NUCLEOTIDE SEQUENCE [LARGE SCALE GENOMIC DNA]</scope>
    <source>
        <strain evidence="4 5">DSM 18438</strain>
    </source>
</reference>
<evidence type="ECO:0000256" key="1">
    <source>
        <dbReference type="ARBA" id="ARBA00022679"/>
    </source>
</evidence>
<dbReference type="PANTHER" id="PTHR43584">
    <property type="entry name" value="NUCLEOTIDYL TRANSFERASE"/>
    <property type="match status" value="1"/>
</dbReference>
<feature type="domain" description="Nucleotidyl transferase" evidence="3">
    <location>
        <begin position="5"/>
        <end position="114"/>
    </location>
</feature>
<evidence type="ECO:0000259" key="3">
    <source>
        <dbReference type="Pfam" id="PF00483"/>
    </source>
</evidence>
<dbReference type="STRING" id="1122252.SAMN05660443_1621"/>
<evidence type="ECO:0000313" key="5">
    <source>
        <dbReference type="Proteomes" id="UP000199058"/>
    </source>
</evidence>
<dbReference type="Proteomes" id="UP000199058">
    <property type="component" value="Unassembled WGS sequence"/>
</dbReference>
<dbReference type="InterPro" id="IPR029044">
    <property type="entry name" value="Nucleotide-diphossugar_trans"/>
</dbReference>